<dbReference type="Proteomes" id="UP000257200">
    <property type="component" value="Unplaced"/>
</dbReference>
<evidence type="ECO:0000259" key="10">
    <source>
        <dbReference type="PROSITE" id="PS50188"/>
    </source>
</evidence>
<keyword evidence="7" id="KW-0175">Coiled coil</keyword>
<dbReference type="Gene3D" id="3.30.40.10">
    <property type="entry name" value="Zinc/RING finger domain, C3HC4 (zinc finger)"/>
    <property type="match status" value="1"/>
</dbReference>
<dbReference type="CDD" id="cd19769">
    <property type="entry name" value="Bbox2_TRIM16-like"/>
    <property type="match status" value="1"/>
</dbReference>
<feature type="coiled-coil region" evidence="7">
    <location>
        <begin position="216"/>
        <end position="293"/>
    </location>
</feature>
<keyword evidence="3 6" id="KW-0863">Zinc-finger</keyword>
<feature type="domain" description="RING-type" evidence="8">
    <location>
        <begin position="14"/>
        <end position="53"/>
    </location>
</feature>
<evidence type="ECO:0000259" key="8">
    <source>
        <dbReference type="PROSITE" id="PS50089"/>
    </source>
</evidence>
<feature type="domain" description="B30.2/SPRY" evidence="10">
    <location>
        <begin position="390"/>
        <end position="609"/>
    </location>
</feature>
<dbReference type="SMART" id="SM00449">
    <property type="entry name" value="SPRY"/>
    <property type="match status" value="1"/>
</dbReference>
<evidence type="ECO:0000256" key="5">
    <source>
        <dbReference type="ARBA" id="ARBA00022859"/>
    </source>
</evidence>
<keyword evidence="2" id="KW-0479">Metal-binding</keyword>
<dbReference type="InParanoid" id="A0A3Q1EWR2"/>
<evidence type="ECO:0000313" key="11">
    <source>
        <dbReference type="Ensembl" id="ENSAPOP00000009621.1"/>
    </source>
</evidence>
<dbReference type="GO" id="GO:0045087">
    <property type="term" value="P:innate immune response"/>
    <property type="evidence" value="ECO:0007669"/>
    <property type="project" value="UniProtKB-KW"/>
</dbReference>
<keyword evidence="12" id="KW-1185">Reference proteome</keyword>
<keyword evidence="4" id="KW-0862">Zinc</keyword>
<dbReference type="Pfam" id="PF00643">
    <property type="entry name" value="zf-B_box"/>
    <property type="match status" value="1"/>
</dbReference>
<protein>
    <submittedName>
        <fullName evidence="11">E3 ubiquitin-protein ligase TRIM39-like</fullName>
    </submittedName>
</protein>
<name>A0A3Q1EWR2_9TELE</name>
<accession>A0A3Q1EWR2</accession>
<dbReference type="InterPro" id="IPR051051">
    <property type="entry name" value="E3_ubiq-ligase_TRIM/RNF"/>
</dbReference>
<evidence type="ECO:0000256" key="2">
    <source>
        <dbReference type="ARBA" id="ARBA00022723"/>
    </source>
</evidence>
<proteinExistence type="predicted"/>
<dbReference type="InterPro" id="IPR058030">
    <property type="entry name" value="TRIM8/14/16/25/29/45/65_CC"/>
</dbReference>
<dbReference type="SUPFAM" id="SSF49899">
    <property type="entry name" value="Concanavalin A-like lectins/glucanases"/>
    <property type="match status" value="1"/>
</dbReference>
<dbReference type="GeneTree" id="ENSGT00940000165127"/>
<evidence type="ECO:0000313" key="12">
    <source>
        <dbReference type="Proteomes" id="UP000257200"/>
    </source>
</evidence>
<dbReference type="PROSITE" id="PS50089">
    <property type="entry name" value="ZF_RING_2"/>
    <property type="match status" value="1"/>
</dbReference>
<evidence type="ECO:0000259" key="9">
    <source>
        <dbReference type="PROSITE" id="PS50119"/>
    </source>
</evidence>
<dbReference type="STRING" id="80966.ENSAPOP00000009621"/>
<reference evidence="11" key="2">
    <citation type="submission" date="2025-09" db="UniProtKB">
        <authorList>
            <consortium name="Ensembl"/>
        </authorList>
    </citation>
    <scope>IDENTIFICATION</scope>
</reference>
<dbReference type="InterPro" id="IPR000315">
    <property type="entry name" value="Znf_B-box"/>
</dbReference>
<dbReference type="InterPro" id="IPR003879">
    <property type="entry name" value="Butyrophylin_SPRY"/>
</dbReference>
<dbReference type="InterPro" id="IPR013320">
    <property type="entry name" value="ConA-like_dom_sf"/>
</dbReference>
<dbReference type="InterPro" id="IPR027370">
    <property type="entry name" value="Znf-RING_euk"/>
</dbReference>
<dbReference type="SMART" id="SM00336">
    <property type="entry name" value="BBOX"/>
    <property type="match status" value="2"/>
</dbReference>
<feature type="domain" description="B box-type" evidence="9">
    <location>
        <begin position="143"/>
        <end position="183"/>
    </location>
</feature>
<dbReference type="Gene3D" id="3.30.160.60">
    <property type="entry name" value="Classic Zinc Finger"/>
    <property type="match status" value="1"/>
</dbReference>
<organism evidence="11 12">
    <name type="scientific">Acanthochromis polyacanthus</name>
    <name type="common">spiny chromis</name>
    <dbReference type="NCBI Taxonomy" id="80966"/>
    <lineage>
        <taxon>Eukaryota</taxon>
        <taxon>Metazoa</taxon>
        <taxon>Chordata</taxon>
        <taxon>Craniata</taxon>
        <taxon>Vertebrata</taxon>
        <taxon>Euteleostomi</taxon>
        <taxon>Actinopterygii</taxon>
        <taxon>Neopterygii</taxon>
        <taxon>Teleostei</taxon>
        <taxon>Neoteleostei</taxon>
        <taxon>Acanthomorphata</taxon>
        <taxon>Ovalentaria</taxon>
        <taxon>Pomacentridae</taxon>
        <taxon>Acanthochromis</taxon>
    </lineage>
</organism>
<dbReference type="AlphaFoldDB" id="A0A3Q1EWR2"/>
<dbReference type="SUPFAM" id="SSF57850">
    <property type="entry name" value="RING/U-box"/>
    <property type="match status" value="1"/>
</dbReference>
<dbReference type="Gene3D" id="4.10.830.40">
    <property type="match status" value="1"/>
</dbReference>
<dbReference type="SMART" id="SM00184">
    <property type="entry name" value="RING"/>
    <property type="match status" value="1"/>
</dbReference>
<dbReference type="SMART" id="SM00589">
    <property type="entry name" value="PRY"/>
    <property type="match status" value="1"/>
</dbReference>
<dbReference type="PROSITE" id="PS50119">
    <property type="entry name" value="ZF_BBOX"/>
    <property type="match status" value="1"/>
</dbReference>
<dbReference type="PANTHER" id="PTHR25465:SF32">
    <property type="entry name" value="BLOODTHIRSTY-RELATED GENE FAMILY, MEMBER 16 ISOFORM X1-RELATED"/>
    <property type="match status" value="1"/>
</dbReference>
<evidence type="ECO:0000256" key="6">
    <source>
        <dbReference type="PROSITE-ProRule" id="PRU00024"/>
    </source>
</evidence>
<dbReference type="PANTHER" id="PTHR25465">
    <property type="entry name" value="B-BOX DOMAIN CONTAINING"/>
    <property type="match status" value="1"/>
</dbReference>
<dbReference type="Pfam" id="PF25600">
    <property type="entry name" value="TRIM_CC"/>
    <property type="match status" value="1"/>
</dbReference>
<dbReference type="GO" id="GO:0008270">
    <property type="term" value="F:zinc ion binding"/>
    <property type="evidence" value="ECO:0007669"/>
    <property type="project" value="UniProtKB-KW"/>
</dbReference>
<dbReference type="Ensembl" id="ENSAPOT00000001249.1">
    <property type="protein sequence ID" value="ENSAPOP00000009621.1"/>
    <property type="gene ID" value="ENSAPOG00000011922.1"/>
</dbReference>
<dbReference type="GO" id="GO:0005737">
    <property type="term" value="C:cytoplasm"/>
    <property type="evidence" value="ECO:0007669"/>
    <property type="project" value="UniProtKB-ARBA"/>
</dbReference>
<evidence type="ECO:0000256" key="3">
    <source>
        <dbReference type="ARBA" id="ARBA00022771"/>
    </source>
</evidence>
<dbReference type="InterPro" id="IPR006574">
    <property type="entry name" value="PRY"/>
</dbReference>
<dbReference type="PROSITE" id="PS00518">
    <property type="entry name" value="ZF_RING_1"/>
    <property type="match status" value="1"/>
</dbReference>
<evidence type="ECO:0000256" key="4">
    <source>
        <dbReference type="ARBA" id="ARBA00022833"/>
    </source>
</evidence>
<dbReference type="Gene3D" id="2.60.120.920">
    <property type="match status" value="1"/>
</dbReference>
<dbReference type="InterPro" id="IPR001841">
    <property type="entry name" value="Znf_RING"/>
</dbReference>
<dbReference type="InterPro" id="IPR001870">
    <property type="entry name" value="B30.2/SPRY"/>
</dbReference>
<dbReference type="SUPFAM" id="SSF57845">
    <property type="entry name" value="B-box zinc-binding domain"/>
    <property type="match status" value="1"/>
</dbReference>
<dbReference type="Pfam" id="PF00622">
    <property type="entry name" value="SPRY"/>
    <property type="match status" value="1"/>
</dbReference>
<evidence type="ECO:0000256" key="1">
    <source>
        <dbReference type="ARBA" id="ARBA00022588"/>
    </source>
</evidence>
<dbReference type="InterPro" id="IPR043136">
    <property type="entry name" value="B30.2/SPRY_sf"/>
</dbReference>
<dbReference type="GeneID" id="110963311"/>
<dbReference type="PRINTS" id="PR01407">
    <property type="entry name" value="BUTYPHLNCDUF"/>
</dbReference>
<reference evidence="11" key="1">
    <citation type="submission" date="2025-08" db="UniProtKB">
        <authorList>
            <consortium name="Ensembl"/>
        </authorList>
    </citation>
    <scope>IDENTIFICATION</scope>
</reference>
<dbReference type="PROSITE" id="PS50188">
    <property type="entry name" value="B302_SPRY"/>
    <property type="match status" value="1"/>
</dbReference>
<keyword evidence="1" id="KW-0399">Innate immunity</keyword>
<dbReference type="InterPro" id="IPR013083">
    <property type="entry name" value="Znf_RING/FYVE/PHD"/>
</dbReference>
<sequence length="611" mass="69160">MASVDVHCEDQPLCSICQDAFTEPVSTPCGHNYCKACITGYWDSSAPTQCPLCLRRFSRRPQLQVNTAFRDMVEQFSSLIMTGGNEVLVKPGEVPCDVCRRLKLKAQKTCLVCSTSYCQTHLEPHQRVERLKRHNLINPVSNLDNRVCKKHHKMLEFFCHLDQECICFTCLKDDHVAHEAVPVENVFRERKAWLQNATSEVEVVENAKSSSVQGIKHSAQRRKEDSEREIADIADLLGTLVGTLLQRQIELISLIEEKQKAAEKQAEDFITQLEQEVAELRRKRSEMEQLSQSEDHLHLLQSWPSLNFPTHAVDPLNPLSHYNPPFTPDFLDIGQQTYVGMVKKSVAEMEKALSNEMEMLIHEVRLSDGCETAKQTDAAEKPKTDGFVQELWNPPQDKLMMIQQCHAVNVTLDAYSANSKLMVSEDGKQLTFQKSGLFFPALLGRKFERQPFVIATDGFSSGRFYYEVRVSGSKCWLLGVVKESIDRLIMSDPSPEEGAWTFSARCTQFDELYRINASNGPPPNVMQRPQTVGVFVDYEKGEISFYDVDARTLLYSFTGCSFTETTPTLKAFLYSMAGSPVSSRPKLYPFFGIFEGDPDNMLIISPVSRAT</sequence>
<dbReference type="Pfam" id="PF13445">
    <property type="entry name" value="zf-RING_UBOX"/>
    <property type="match status" value="1"/>
</dbReference>
<dbReference type="RefSeq" id="XP_051815131.1">
    <property type="nucleotide sequence ID" value="XM_051959171.1"/>
</dbReference>
<dbReference type="InterPro" id="IPR017907">
    <property type="entry name" value="Znf_RING_CS"/>
</dbReference>
<keyword evidence="5" id="KW-0391">Immunity</keyword>
<evidence type="ECO:0000256" key="7">
    <source>
        <dbReference type="SAM" id="Coils"/>
    </source>
</evidence>
<dbReference type="OrthoDB" id="6105938at2759"/>
<dbReference type="InterPro" id="IPR003877">
    <property type="entry name" value="SPRY_dom"/>
</dbReference>